<keyword evidence="4" id="KW-0249">Electron transport</keyword>
<keyword evidence="7" id="KW-0175">Coiled coil</keyword>
<dbReference type="InterPro" id="IPR036280">
    <property type="entry name" value="Multihaem_cyt_sf"/>
</dbReference>
<dbReference type="GO" id="GO:0009055">
    <property type="term" value="F:electron transfer activity"/>
    <property type="evidence" value="ECO:0007669"/>
    <property type="project" value="InterPro"/>
</dbReference>
<dbReference type="Gene3D" id="1.10.760.10">
    <property type="entry name" value="Cytochrome c-like domain"/>
    <property type="match status" value="4"/>
</dbReference>
<gene>
    <name evidence="10" type="ORF">NITGR_700039</name>
</gene>
<feature type="domain" description="Cytochrome c" evidence="9">
    <location>
        <begin position="292"/>
        <end position="372"/>
    </location>
</feature>
<dbReference type="InterPro" id="IPR051811">
    <property type="entry name" value="Cytochrome_c550/c551-like"/>
</dbReference>
<accession>M1ZDD8</accession>
<feature type="compositionally biased region" description="Acidic residues" evidence="8">
    <location>
        <begin position="740"/>
        <end position="767"/>
    </location>
</feature>
<dbReference type="InterPro" id="IPR036909">
    <property type="entry name" value="Cyt_c-like_dom_sf"/>
</dbReference>
<keyword evidence="2 6" id="KW-0349">Heme</keyword>
<dbReference type="RefSeq" id="WP_005010208.1">
    <property type="nucleotide sequence ID" value="NZ_HG422173.1"/>
</dbReference>
<organism evidence="10 11">
    <name type="scientific">Nitrospina gracilis (strain 3/211)</name>
    <dbReference type="NCBI Taxonomy" id="1266370"/>
    <lineage>
        <taxon>Bacteria</taxon>
        <taxon>Pseudomonadati</taxon>
        <taxon>Nitrospinota/Tectimicrobiota group</taxon>
        <taxon>Nitrospinota</taxon>
        <taxon>Nitrospinia</taxon>
        <taxon>Nitrospinales</taxon>
        <taxon>Nitrospinaceae</taxon>
        <taxon>Nitrospina</taxon>
    </lineage>
</organism>
<dbReference type="Pfam" id="PF00034">
    <property type="entry name" value="Cytochrom_C"/>
    <property type="match status" value="4"/>
</dbReference>
<dbReference type="PANTHER" id="PTHR37823:SF1">
    <property type="entry name" value="CYTOCHROME C-553-LIKE"/>
    <property type="match status" value="1"/>
</dbReference>
<keyword evidence="5 6" id="KW-0408">Iron</keyword>
<dbReference type="Proteomes" id="UP000011704">
    <property type="component" value="Unassembled WGS sequence"/>
</dbReference>
<feature type="domain" description="Cytochrome c" evidence="9">
    <location>
        <begin position="617"/>
        <end position="715"/>
    </location>
</feature>
<dbReference type="SUPFAM" id="SSF48695">
    <property type="entry name" value="Multiheme cytochromes"/>
    <property type="match status" value="1"/>
</dbReference>
<keyword evidence="11" id="KW-1185">Reference proteome</keyword>
<dbReference type="AlphaFoldDB" id="M1ZDD8"/>
<evidence type="ECO:0000256" key="5">
    <source>
        <dbReference type="ARBA" id="ARBA00023004"/>
    </source>
</evidence>
<evidence type="ECO:0000256" key="4">
    <source>
        <dbReference type="ARBA" id="ARBA00022982"/>
    </source>
</evidence>
<evidence type="ECO:0000256" key="1">
    <source>
        <dbReference type="ARBA" id="ARBA00022448"/>
    </source>
</evidence>
<reference evidence="10 11" key="1">
    <citation type="journal article" date="2013" name="Front. Microbiol.">
        <title>The genome of Nitrospina gracilis illuminates the metabolism and evolution of the major marine nitrite oxidizer.</title>
        <authorList>
            <person name="Luecker S."/>
            <person name="Nowka B."/>
            <person name="Rattei T."/>
            <person name="Spieck E."/>
            <person name="and Daims H."/>
        </authorList>
    </citation>
    <scope>NUCLEOTIDE SEQUENCE [LARGE SCALE GENOMIC DNA]</scope>
    <source>
        <strain evidence="10 11">3/211</strain>
    </source>
</reference>
<comment type="caution">
    <text evidence="10">The sequence shown here is derived from an EMBL/GenBank/DDBJ whole genome shotgun (WGS) entry which is preliminary data.</text>
</comment>
<feature type="domain" description="Cytochrome c" evidence="9">
    <location>
        <begin position="388"/>
        <end position="487"/>
    </location>
</feature>
<sequence>MELNRVEETKHHIADFEPVIEDLTRKRDEAEAKLLEFKARKKNLENELVALTNQQIILAQRMDYYKPFNLFLRPAEIKQTVIPGSAKNKFGEIIYKVDRCHTCHVSFDDAYYSDFKQPLKTHPNREILIGHHDPLETGCTWCHRGQGTATAPTEDAHGSHHEMDQTLGINEPLLHGNLMQANCTNCHAEVVSLKGAPILTKGKKLFLKLGCHGCHLVEGFADERKVGPSLRKIAAKVDPSWLYRWVKKPKDYLPETRMPDFGLSDEHALAISAYLWDKSEKGYQLPEKFNGGDPKKGQELFESVGCQACHKLKGKGELFAPNLSNIGEKVSADWIVSWLSNPRDYNHESKMPDMRLSVEEASNIAAYLIQFGKPVKIPGIERKYKDPDTIAFGEKLVRNRGCFACHNVPGMEKEGRIAPELSSFGSKQVRELEFADTHIPHTWESWTYNKLKDPTVYRTERILDKMPDFELAEDEIQALMVFLRGLNGLFIPERYKRNYSKDELTIERGRRLISQFNCRGCHIVEGYGGDIQEHLKSTAQYPPPLETKTYHVGDRLKGSWLYSFMKKPTPVRKWVEVKMPTFNLTDTQLRDLTAYFELVAPSEIKYEAGVHLKKDKASIENGVKMVNYMECGKCHDGGDKGIEFKIAQERLREEWIPKWLKDTREMIPWTPMPNHWPKEDGDYTIQTKFHKLSTIENGNIDKQAQDITDLLVSYDKPGVDLSLSLEEEDPFMDGFFDGGFGEEEEGDDLEGGDEEDDEDSEFAEDDF</sequence>
<dbReference type="InterPro" id="IPR009056">
    <property type="entry name" value="Cyt_c-like_dom"/>
</dbReference>
<evidence type="ECO:0000313" key="10">
    <source>
        <dbReference type="EMBL" id="CCQ91477.1"/>
    </source>
</evidence>
<evidence type="ECO:0000259" key="9">
    <source>
        <dbReference type="PROSITE" id="PS51007"/>
    </source>
</evidence>
<dbReference type="GO" id="GO:0046872">
    <property type="term" value="F:metal ion binding"/>
    <property type="evidence" value="ECO:0007669"/>
    <property type="project" value="UniProtKB-KW"/>
</dbReference>
<dbReference type="InParanoid" id="M1ZDD8"/>
<evidence type="ECO:0000256" key="8">
    <source>
        <dbReference type="SAM" id="MobiDB-lite"/>
    </source>
</evidence>
<dbReference type="SUPFAM" id="SSF46626">
    <property type="entry name" value="Cytochrome c"/>
    <property type="match status" value="4"/>
</dbReference>
<feature type="region of interest" description="Disordered" evidence="8">
    <location>
        <begin position="732"/>
        <end position="767"/>
    </location>
</feature>
<keyword evidence="1" id="KW-0813">Transport</keyword>
<name>M1ZDD8_NITG3</name>
<dbReference type="HOGENOM" id="CLU_333628_0_0_0"/>
<dbReference type="GO" id="GO:0020037">
    <property type="term" value="F:heme binding"/>
    <property type="evidence" value="ECO:0007669"/>
    <property type="project" value="InterPro"/>
</dbReference>
<keyword evidence="3 6" id="KW-0479">Metal-binding</keyword>
<dbReference type="OrthoDB" id="9804649at2"/>
<dbReference type="PROSITE" id="PS51007">
    <property type="entry name" value="CYTC"/>
    <property type="match status" value="5"/>
</dbReference>
<feature type="domain" description="Cytochrome c" evidence="9">
    <location>
        <begin position="197"/>
        <end position="279"/>
    </location>
</feature>
<dbReference type="STRING" id="1266370.NITGR_700039"/>
<evidence type="ECO:0000256" key="3">
    <source>
        <dbReference type="ARBA" id="ARBA00022723"/>
    </source>
</evidence>
<feature type="domain" description="Cytochrome c" evidence="9">
    <location>
        <begin position="504"/>
        <end position="600"/>
    </location>
</feature>
<proteinExistence type="predicted"/>
<protein>
    <submittedName>
        <fullName evidence="10">Putative Octaheam cytochrome c</fullName>
    </submittedName>
</protein>
<feature type="coiled-coil region" evidence="7">
    <location>
        <begin position="20"/>
        <end position="61"/>
    </location>
</feature>
<dbReference type="PANTHER" id="PTHR37823">
    <property type="entry name" value="CYTOCHROME C-553-LIKE"/>
    <property type="match status" value="1"/>
</dbReference>
<evidence type="ECO:0000313" key="11">
    <source>
        <dbReference type="Proteomes" id="UP000011704"/>
    </source>
</evidence>
<evidence type="ECO:0000256" key="6">
    <source>
        <dbReference type="PROSITE-ProRule" id="PRU00433"/>
    </source>
</evidence>
<dbReference type="EMBL" id="CAQJ01000078">
    <property type="protein sequence ID" value="CCQ91477.1"/>
    <property type="molecule type" value="Genomic_DNA"/>
</dbReference>
<evidence type="ECO:0000256" key="2">
    <source>
        <dbReference type="ARBA" id="ARBA00022617"/>
    </source>
</evidence>
<evidence type="ECO:0000256" key="7">
    <source>
        <dbReference type="SAM" id="Coils"/>
    </source>
</evidence>